<dbReference type="AlphaFoldDB" id="A0A0D6PHM1"/>
<evidence type="ECO:0000256" key="4">
    <source>
        <dbReference type="SAM" id="SignalP"/>
    </source>
</evidence>
<dbReference type="GO" id="GO:0042597">
    <property type="term" value="C:periplasmic space"/>
    <property type="evidence" value="ECO:0007669"/>
    <property type="project" value="UniProtKB-SubCell"/>
</dbReference>
<dbReference type="PANTHER" id="PTHR30024:SF47">
    <property type="entry name" value="TAURINE-BINDING PERIPLASMIC PROTEIN"/>
    <property type="match status" value="1"/>
</dbReference>
<dbReference type="Gene3D" id="3.40.190.10">
    <property type="entry name" value="Periplasmic binding protein-like II"/>
    <property type="match status" value="2"/>
</dbReference>
<dbReference type="Proteomes" id="UP000032668">
    <property type="component" value="Unassembled WGS sequence"/>
</dbReference>
<comment type="subcellular location">
    <subcellularLocation>
        <location evidence="1">Periplasm</location>
    </subcellularLocation>
</comment>
<protein>
    <submittedName>
        <fullName evidence="6">Pyrimidine moiety biosynthesis of thiamine NMT1/THI5</fullName>
    </submittedName>
</protein>
<comment type="caution">
    <text evidence="6">The sequence shown here is derived from an EMBL/GenBank/DDBJ whole genome shotgun (WGS) entry which is preliminary data.</text>
</comment>
<feature type="signal peptide" evidence="4">
    <location>
        <begin position="1"/>
        <end position="25"/>
    </location>
</feature>
<evidence type="ECO:0000256" key="3">
    <source>
        <dbReference type="ARBA" id="ARBA00022729"/>
    </source>
</evidence>
<dbReference type="SUPFAM" id="SSF53850">
    <property type="entry name" value="Periplasmic binding protein-like II"/>
    <property type="match status" value="1"/>
</dbReference>
<gene>
    <name evidence="6" type="ORF">Aam_045_008</name>
</gene>
<dbReference type="OrthoDB" id="7431968at2"/>
<dbReference type="RefSeq" id="WP_048878751.1">
    <property type="nucleotide sequence ID" value="NZ_BANC01000044.1"/>
</dbReference>
<keyword evidence="7" id="KW-1185">Reference proteome</keyword>
<dbReference type="InterPro" id="IPR015168">
    <property type="entry name" value="SsuA/THI5"/>
</dbReference>
<proteinExistence type="inferred from homology"/>
<evidence type="ECO:0000313" key="7">
    <source>
        <dbReference type="Proteomes" id="UP000032668"/>
    </source>
</evidence>
<accession>A0A0D6PHM1</accession>
<dbReference type="STRING" id="1120923.SAMN02746095_00057"/>
<evidence type="ECO:0000256" key="2">
    <source>
        <dbReference type="ARBA" id="ARBA00010742"/>
    </source>
</evidence>
<name>A0A0D6PHM1_9PROT</name>
<dbReference type="EMBL" id="BANC01000044">
    <property type="protein sequence ID" value="GAN80334.1"/>
    <property type="molecule type" value="Genomic_DNA"/>
</dbReference>
<comment type="similarity">
    <text evidence="2">Belongs to the bacterial solute-binding protein SsuA/TauA family.</text>
</comment>
<dbReference type="PANTHER" id="PTHR30024">
    <property type="entry name" value="ALIPHATIC SULFONATES-BINDING PROTEIN-RELATED"/>
    <property type="match status" value="1"/>
</dbReference>
<evidence type="ECO:0000313" key="6">
    <source>
        <dbReference type="EMBL" id="GAN80334.1"/>
    </source>
</evidence>
<feature type="domain" description="SsuA/THI5-like" evidence="5">
    <location>
        <begin position="38"/>
        <end position="243"/>
    </location>
</feature>
<reference evidence="6 7" key="1">
    <citation type="submission" date="2012-11" db="EMBL/GenBank/DDBJ databases">
        <title>Whole genome sequence of Acidocella aminolytica 101 = DSM 11237.</title>
        <authorList>
            <person name="Azuma Y."/>
            <person name="Higashiura N."/>
            <person name="Hirakawa H."/>
            <person name="Matsushita K."/>
        </authorList>
    </citation>
    <scope>NUCLEOTIDE SEQUENCE [LARGE SCALE GENOMIC DNA]</scope>
    <source>
        <strain evidence="7">101 / DSM 11237</strain>
    </source>
</reference>
<evidence type="ECO:0000259" key="5">
    <source>
        <dbReference type="Pfam" id="PF09084"/>
    </source>
</evidence>
<keyword evidence="3 4" id="KW-0732">Signal</keyword>
<dbReference type="Pfam" id="PF09084">
    <property type="entry name" value="NMT1"/>
    <property type="match status" value="1"/>
</dbReference>
<sequence length="334" mass="35705">MKFRRILMATSAVFLAVAAALPAKADDTIRVLSPVWSGFAPVMVAQDLGYYKKEGLNVSVTFEDDVPTIMAALNRGDIDMAMFTVGEYQDLPKGLTGGTIIGEVDESLGGDGTVADGSIKTAADLKGKILAESPTLPAMLLLQMDLKKAGLSLKDVQLRESEAGDAVAIFSNKEVAAVATSEPQMSQTVQQNPQRHPHIISSSAEYPGYVVDIIEVRTADLKAHPEKYVKLLTGMYQATAYFEKDQAGFAKLAAPHYSLSTTDFLQSLKGVHYIDYQDAVAALGKPGSPGALYNIFNTIMELNLENGAATQKLSAVSSIDNSIIAKVTPEAVKQ</sequence>
<organism evidence="6 7">
    <name type="scientific">Acidocella aminolytica 101 = DSM 11237</name>
    <dbReference type="NCBI Taxonomy" id="1120923"/>
    <lineage>
        <taxon>Bacteria</taxon>
        <taxon>Pseudomonadati</taxon>
        <taxon>Pseudomonadota</taxon>
        <taxon>Alphaproteobacteria</taxon>
        <taxon>Acetobacterales</taxon>
        <taxon>Acidocellaceae</taxon>
        <taxon>Acidocella</taxon>
    </lineage>
</organism>
<feature type="chain" id="PRO_5010164969" evidence="4">
    <location>
        <begin position="26"/>
        <end position="334"/>
    </location>
</feature>
<evidence type="ECO:0000256" key="1">
    <source>
        <dbReference type="ARBA" id="ARBA00004418"/>
    </source>
</evidence>